<keyword evidence="1" id="KW-0378">Hydrolase</keyword>
<dbReference type="Pfam" id="PF00293">
    <property type="entry name" value="NUDIX"/>
    <property type="match status" value="1"/>
</dbReference>
<sequence length="140" mass="16079">MHISGDRPHVGIGVMIFKDGKMLLGRRKKTSHGSGEYCFPGGHLEYMESAIDCAKRETMEECGIEIENVRFQLAANVRKYDRHHVLLGFIADWKGGEPQVLEPEKLDSWAWYDLDKLPHPIFEASKLMIENYRSGKIFLD</sequence>
<dbReference type="Gene3D" id="3.90.79.10">
    <property type="entry name" value="Nucleoside Triphosphate Pyrophosphohydrolase"/>
    <property type="match status" value="1"/>
</dbReference>
<dbReference type="Proteomes" id="UP000179106">
    <property type="component" value="Unassembled WGS sequence"/>
</dbReference>
<dbReference type="InterPro" id="IPR000086">
    <property type="entry name" value="NUDIX_hydrolase_dom"/>
</dbReference>
<dbReference type="SUPFAM" id="SSF55811">
    <property type="entry name" value="Nudix"/>
    <property type="match status" value="1"/>
</dbReference>
<evidence type="ECO:0000256" key="1">
    <source>
        <dbReference type="ARBA" id="ARBA00022801"/>
    </source>
</evidence>
<gene>
    <name evidence="3" type="ORF">A3B25_03140</name>
</gene>
<dbReference type="EMBL" id="MHNW01000003">
    <property type="protein sequence ID" value="OGZ54698.1"/>
    <property type="molecule type" value="Genomic_DNA"/>
</dbReference>
<evidence type="ECO:0000313" key="3">
    <source>
        <dbReference type="EMBL" id="OGZ54698.1"/>
    </source>
</evidence>
<reference evidence="3 4" key="1">
    <citation type="journal article" date="2016" name="Nat. Commun.">
        <title>Thousands of microbial genomes shed light on interconnected biogeochemical processes in an aquifer system.</title>
        <authorList>
            <person name="Anantharaman K."/>
            <person name="Brown C.T."/>
            <person name="Hug L.A."/>
            <person name="Sharon I."/>
            <person name="Castelle C.J."/>
            <person name="Probst A.J."/>
            <person name="Thomas B.C."/>
            <person name="Singh A."/>
            <person name="Wilkins M.J."/>
            <person name="Karaoz U."/>
            <person name="Brodie E.L."/>
            <person name="Williams K.H."/>
            <person name="Hubbard S.S."/>
            <person name="Banfield J.F."/>
        </authorList>
    </citation>
    <scope>NUCLEOTIDE SEQUENCE [LARGE SCALE GENOMIC DNA]</scope>
</reference>
<dbReference type="GO" id="GO:0005829">
    <property type="term" value="C:cytosol"/>
    <property type="evidence" value="ECO:0007669"/>
    <property type="project" value="TreeGrafter"/>
</dbReference>
<dbReference type="InterPro" id="IPR020084">
    <property type="entry name" value="NUDIX_hydrolase_CS"/>
</dbReference>
<dbReference type="STRING" id="1802126.A3B25_03140"/>
<protein>
    <recommendedName>
        <fullName evidence="2">Nudix hydrolase domain-containing protein</fullName>
    </recommendedName>
</protein>
<name>A0A1G2GY42_9BACT</name>
<accession>A0A1G2GY42</accession>
<feature type="domain" description="Nudix hydrolase" evidence="2">
    <location>
        <begin position="7"/>
        <end position="140"/>
    </location>
</feature>
<dbReference type="PROSITE" id="PS51462">
    <property type="entry name" value="NUDIX"/>
    <property type="match status" value="1"/>
</dbReference>
<dbReference type="PANTHER" id="PTHR16099:SF5">
    <property type="entry name" value="NUCLEOTIDE TRIPHOSPHATE DIPHOSPHATASE NUDT15"/>
    <property type="match status" value="1"/>
</dbReference>
<dbReference type="PANTHER" id="PTHR16099">
    <property type="entry name" value="8-OXO-DGTP DIPHOSPHATES NUDT15"/>
    <property type="match status" value="1"/>
</dbReference>
<dbReference type="CDD" id="cd04678">
    <property type="entry name" value="NUDIX_MTH2_Nudt15"/>
    <property type="match status" value="1"/>
</dbReference>
<dbReference type="GO" id="GO:0035539">
    <property type="term" value="F:8-oxo-7,8-dihydrodeoxyguanosine triphosphate pyrophosphatase activity"/>
    <property type="evidence" value="ECO:0007669"/>
    <property type="project" value="TreeGrafter"/>
</dbReference>
<dbReference type="InterPro" id="IPR015797">
    <property type="entry name" value="NUDIX_hydrolase-like_dom_sf"/>
</dbReference>
<evidence type="ECO:0000259" key="2">
    <source>
        <dbReference type="PROSITE" id="PS51462"/>
    </source>
</evidence>
<comment type="caution">
    <text evidence="3">The sequence shown here is derived from an EMBL/GenBank/DDBJ whole genome shotgun (WGS) entry which is preliminary data.</text>
</comment>
<proteinExistence type="predicted"/>
<dbReference type="GO" id="GO:0006203">
    <property type="term" value="P:dGTP catabolic process"/>
    <property type="evidence" value="ECO:0007669"/>
    <property type="project" value="TreeGrafter"/>
</dbReference>
<dbReference type="PROSITE" id="PS00893">
    <property type="entry name" value="NUDIX_BOX"/>
    <property type="match status" value="1"/>
</dbReference>
<evidence type="ECO:0000313" key="4">
    <source>
        <dbReference type="Proteomes" id="UP000179106"/>
    </source>
</evidence>
<dbReference type="AlphaFoldDB" id="A0A1G2GY42"/>
<organism evidence="3 4">
    <name type="scientific">Candidatus Ryanbacteria bacterium RIFCSPLOWO2_01_FULL_48_26</name>
    <dbReference type="NCBI Taxonomy" id="1802126"/>
    <lineage>
        <taxon>Bacteria</taxon>
        <taxon>Candidatus Ryaniibacteriota</taxon>
    </lineage>
</organism>